<dbReference type="Pfam" id="PF00072">
    <property type="entry name" value="Response_reg"/>
    <property type="match status" value="1"/>
</dbReference>
<keyword evidence="5" id="KW-1185">Reference proteome</keyword>
<dbReference type="InterPro" id="IPR050595">
    <property type="entry name" value="Bact_response_regulator"/>
</dbReference>
<evidence type="ECO:0000256" key="2">
    <source>
        <dbReference type="PROSITE-ProRule" id="PRU00169"/>
    </source>
</evidence>
<dbReference type="SUPFAM" id="SSF52172">
    <property type="entry name" value="CheY-like"/>
    <property type="match status" value="1"/>
</dbReference>
<dbReference type="PROSITE" id="PS50110">
    <property type="entry name" value="RESPONSE_REGULATORY"/>
    <property type="match status" value="1"/>
</dbReference>
<dbReference type="Proteomes" id="UP000639973">
    <property type="component" value="Unassembled WGS sequence"/>
</dbReference>
<evidence type="ECO:0000313" key="4">
    <source>
        <dbReference type="EMBL" id="GGL72156.1"/>
    </source>
</evidence>
<feature type="modified residue" description="4-aspartylphosphate" evidence="2">
    <location>
        <position position="67"/>
    </location>
</feature>
<feature type="domain" description="Response regulatory" evidence="3">
    <location>
        <begin position="18"/>
        <end position="140"/>
    </location>
</feature>
<accession>A0ABQ2G2H5</accession>
<evidence type="ECO:0000256" key="1">
    <source>
        <dbReference type="ARBA" id="ARBA00022553"/>
    </source>
</evidence>
<dbReference type="InterPro" id="IPR001789">
    <property type="entry name" value="Sig_transdc_resp-reg_receiver"/>
</dbReference>
<organism evidence="4 5">
    <name type="scientific">Deinococcus aerolatus</name>
    <dbReference type="NCBI Taxonomy" id="522487"/>
    <lineage>
        <taxon>Bacteria</taxon>
        <taxon>Thermotogati</taxon>
        <taxon>Deinococcota</taxon>
        <taxon>Deinococci</taxon>
        <taxon>Deinococcales</taxon>
        <taxon>Deinococcaceae</taxon>
        <taxon>Deinococcus</taxon>
    </lineage>
</organism>
<dbReference type="PANTHER" id="PTHR44591:SF3">
    <property type="entry name" value="RESPONSE REGULATORY DOMAIN-CONTAINING PROTEIN"/>
    <property type="match status" value="1"/>
</dbReference>
<evidence type="ECO:0000259" key="3">
    <source>
        <dbReference type="PROSITE" id="PS50110"/>
    </source>
</evidence>
<reference evidence="5" key="1">
    <citation type="journal article" date="2019" name="Int. J. Syst. Evol. Microbiol.">
        <title>The Global Catalogue of Microorganisms (GCM) 10K type strain sequencing project: providing services to taxonomists for standard genome sequencing and annotation.</title>
        <authorList>
            <consortium name="The Broad Institute Genomics Platform"/>
            <consortium name="The Broad Institute Genome Sequencing Center for Infectious Disease"/>
            <person name="Wu L."/>
            <person name="Ma J."/>
        </authorList>
    </citation>
    <scope>NUCLEOTIDE SEQUENCE [LARGE SCALE GENOMIC DNA]</scope>
    <source>
        <strain evidence="5">JCM 15442</strain>
    </source>
</reference>
<comment type="caution">
    <text evidence="4">The sequence shown here is derived from an EMBL/GenBank/DDBJ whole genome shotgun (WGS) entry which is preliminary data.</text>
</comment>
<evidence type="ECO:0000313" key="5">
    <source>
        <dbReference type="Proteomes" id="UP000639973"/>
    </source>
</evidence>
<proteinExistence type="predicted"/>
<sequence length="152" mass="16905">MTGGPQLTTPEGTRRPLQLLVVDDETQILELLDLTLQMRGYAVSLAASGPQALEICRQRDIDVIVMDVLMAPWDGFETVRRLQAQYQAHGGQPSRQMPPVVYLSGLNPPAASSSRGGVVQAYLVKPFRPAELALTIERIWEEWHRTLKTDPT</sequence>
<protein>
    <recommendedName>
        <fullName evidence="3">Response regulatory domain-containing protein</fullName>
    </recommendedName>
</protein>
<dbReference type="InterPro" id="IPR011006">
    <property type="entry name" value="CheY-like_superfamily"/>
</dbReference>
<gene>
    <name evidence="4" type="ORF">GCM10010840_07810</name>
</gene>
<keyword evidence="1 2" id="KW-0597">Phosphoprotein</keyword>
<dbReference type="SMART" id="SM00448">
    <property type="entry name" value="REC"/>
    <property type="match status" value="1"/>
</dbReference>
<dbReference type="Gene3D" id="3.40.50.2300">
    <property type="match status" value="1"/>
</dbReference>
<name>A0ABQ2G2H5_9DEIO</name>
<dbReference type="PANTHER" id="PTHR44591">
    <property type="entry name" value="STRESS RESPONSE REGULATOR PROTEIN 1"/>
    <property type="match status" value="1"/>
</dbReference>
<dbReference type="RefSeq" id="WP_188969218.1">
    <property type="nucleotide sequence ID" value="NZ_BMOL01000002.1"/>
</dbReference>
<dbReference type="EMBL" id="BMOL01000002">
    <property type="protein sequence ID" value="GGL72156.1"/>
    <property type="molecule type" value="Genomic_DNA"/>
</dbReference>